<dbReference type="InterPro" id="IPR048260">
    <property type="entry name" value="Cytochrome_b_C_euk/bac"/>
</dbReference>
<evidence type="ECO:0000256" key="7">
    <source>
        <dbReference type="ARBA" id="ARBA00022660"/>
    </source>
</evidence>
<proteinExistence type="inferred from homology"/>
<keyword evidence="6 19" id="KW-0349">Heme</keyword>
<dbReference type="InterPro" id="IPR048259">
    <property type="entry name" value="Cytochrome_b_N_euk/bac"/>
</dbReference>
<dbReference type="RefSeq" id="YP_980203.1">
    <property type="nucleotide sequence ID" value="NC_008775.1"/>
</dbReference>
<evidence type="ECO:0000256" key="5">
    <source>
        <dbReference type="ARBA" id="ARBA00022448"/>
    </source>
</evidence>
<dbReference type="InterPro" id="IPR005798">
    <property type="entry name" value="Cyt_b/b6_C"/>
</dbReference>
<evidence type="ECO:0000256" key="10">
    <source>
        <dbReference type="ARBA" id="ARBA00022792"/>
    </source>
</evidence>
<dbReference type="GO" id="GO:0005743">
    <property type="term" value="C:mitochondrial inner membrane"/>
    <property type="evidence" value="ECO:0007669"/>
    <property type="project" value="UniProtKB-SubCell"/>
</dbReference>
<dbReference type="GeneID" id="4674734"/>
<feature type="domain" description="Cytochrome b/b6 N-terminal region profile" evidence="21">
    <location>
        <begin position="1"/>
        <end position="210"/>
    </location>
</feature>
<dbReference type="PANTHER" id="PTHR19271">
    <property type="entry name" value="CYTOCHROME B"/>
    <property type="match status" value="1"/>
</dbReference>
<evidence type="ECO:0000256" key="3">
    <source>
        <dbReference type="ARBA" id="ARBA00011660"/>
    </source>
</evidence>
<dbReference type="InterPro" id="IPR036150">
    <property type="entry name" value="Cyt_b/b6_C_sf"/>
</dbReference>
<feature type="binding site" description="axial binding residue" evidence="19">
    <location>
        <position position="183"/>
    </location>
    <ligand>
        <name>heme b</name>
        <dbReference type="ChEBI" id="CHEBI:60344"/>
        <label>b562</label>
    </ligand>
    <ligandPart>
        <name>Fe</name>
        <dbReference type="ChEBI" id="CHEBI:18248"/>
    </ligandPart>
</feature>
<feature type="transmembrane region" description="Helical" evidence="20">
    <location>
        <begin position="112"/>
        <end position="134"/>
    </location>
</feature>
<dbReference type="EMBL" id="EU116546">
    <property type="protein sequence ID" value="ABY80829.1"/>
    <property type="molecule type" value="Genomic_DNA"/>
</dbReference>
<feature type="binding site" description="axial binding residue" evidence="19">
    <location>
        <position position="197"/>
    </location>
    <ligand>
        <name>heme b</name>
        <dbReference type="ChEBI" id="CHEBI:60344"/>
        <label>b566</label>
    </ligand>
    <ligandPart>
        <name>Fe</name>
        <dbReference type="ChEBI" id="CHEBI:18248"/>
    </ligandPart>
</feature>
<evidence type="ECO:0000256" key="8">
    <source>
        <dbReference type="ARBA" id="ARBA00022692"/>
    </source>
</evidence>
<keyword evidence="14" id="KW-0830">Ubiquinone</keyword>
<sequence length="380" mass="42816">MATNLRKTHPVLKIINNSFIDLPTPSNISAWWNFGSLLGLCLIIQILTGLFLSMHYTADTASAFSSIAHICRDVQYGWLIRNIHANGASIFFISIYLHIARGLYFGSYMYHITWNTGVILLLLVMATAFVGYVLPWGQMSFWGATVITNLLSAIPYIGTTLVQWIWGGFSVDNATLTRFFTFHFILPFVVIAMAALHLLFLHETGSNNPTGLNSNSDKIPFHPFFSYKDLLGALMISLLLLLLALFFPYLLTDPENFTPANPLVTPPHIKPEWYFLFAYAILRSIPNKLGGVLALLFSILILMLLPLLHTSKQRTTMFRPFSQTLLWTALANIMILTWIGGQPVEAPFILIGQLSSALYFLLLLLLYPLLAKLENKLLKW</sequence>
<name>A1IGI1_9SAUR</name>
<geneLocation type="mitochondrion" evidence="24"/>
<evidence type="ECO:0000256" key="2">
    <source>
        <dbReference type="ARBA" id="ARBA00004448"/>
    </source>
</evidence>
<dbReference type="CDD" id="cd00290">
    <property type="entry name" value="cytochrome_b_C"/>
    <property type="match status" value="1"/>
</dbReference>
<keyword evidence="9 19" id="KW-0479">Metal-binding</keyword>
<organism evidence="24">
    <name type="scientific">Lepidophyma flavimaculatum</name>
    <name type="common">yellow-spotted night lizard</name>
    <dbReference type="NCBI Taxonomy" id="264485"/>
    <lineage>
        <taxon>Eukaryota</taxon>
        <taxon>Metazoa</taxon>
        <taxon>Chordata</taxon>
        <taxon>Craniata</taxon>
        <taxon>Vertebrata</taxon>
        <taxon>Euteleostomi</taxon>
        <taxon>Lepidosauria</taxon>
        <taxon>Squamata</taxon>
        <taxon>Bifurcata</taxon>
        <taxon>Unidentata</taxon>
        <taxon>Scinciformata</taxon>
        <taxon>Xantusiidae</taxon>
        <taxon>Xantusiinae</taxon>
        <taxon>Lepidophyma</taxon>
    </lineage>
</organism>
<evidence type="ECO:0000259" key="22">
    <source>
        <dbReference type="PROSITE" id="PS51003"/>
    </source>
</evidence>
<dbReference type="CDD" id="cd00284">
    <property type="entry name" value="Cytochrome_b_N"/>
    <property type="match status" value="1"/>
</dbReference>
<dbReference type="InterPro" id="IPR016174">
    <property type="entry name" value="Di-haem_cyt_TM"/>
</dbReference>
<evidence type="ECO:0000256" key="9">
    <source>
        <dbReference type="ARBA" id="ARBA00022723"/>
    </source>
</evidence>
<dbReference type="CTD" id="4519"/>
<evidence type="ECO:0000313" key="23">
    <source>
        <dbReference type="EMBL" id="ABY80829.1"/>
    </source>
</evidence>
<evidence type="ECO:0000256" key="15">
    <source>
        <dbReference type="ARBA" id="ARBA00023128"/>
    </source>
</evidence>
<keyword evidence="12 20" id="KW-1133">Transmembrane helix</keyword>
<evidence type="ECO:0000256" key="16">
    <source>
        <dbReference type="ARBA" id="ARBA00023136"/>
    </source>
</evidence>
<dbReference type="InterPro" id="IPR030689">
    <property type="entry name" value="Cytochrome_b"/>
</dbReference>
<dbReference type="GO" id="GO:0045275">
    <property type="term" value="C:respiratory chain complex III"/>
    <property type="evidence" value="ECO:0007669"/>
    <property type="project" value="InterPro"/>
</dbReference>
<accession>A1IGI1</accession>
<evidence type="ECO:0000256" key="19">
    <source>
        <dbReference type="PIRSR" id="PIRSR038885-2"/>
    </source>
</evidence>
<comment type="similarity">
    <text evidence="17 20">Belongs to the cytochrome b family.</text>
</comment>
<evidence type="ECO:0000256" key="4">
    <source>
        <dbReference type="ARBA" id="ARBA00013531"/>
    </source>
</evidence>
<evidence type="ECO:0000256" key="13">
    <source>
        <dbReference type="ARBA" id="ARBA00023004"/>
    </source>
</evidence>
<feature type="domain" description="Cytochrome b/b6 C-terminal region profile" evidence="22">
    <location>
        <begin position="211"/>
        <end position="380"/>
    </location>
</feature>
<reference evidence="23" key="2">
    <citation type="submission" date="2007-08" db="EMBL/GenBank/DDBJ databases">
        <title>Phylogenetic relationships within the Xantusiidae (Squamata): using trees to address evolutionary questions at multiple levels.</title>
        <authorList>
            <person name="Pramuk J.B."/>
            <person name="Bezy R.L."/>
            <person name="Noonan B.P."/>
            <person name="de Queiroz K."/>
            <person name="Sites J.W.Jr."/>
        </authorList>
    </citation>
    <scope>NUCLEOTIDE SEQUENCE</scope>
    <source>
        <strain evidence="23">LflPT</strain>
    </source>
</reference>
<feature type="binding site" description="axial binding residue" evidence="19">
    <location>
        <position position="84"/>
    </location>
    <ligand>
        <name>heme b</name>
        <dbReference type="ChEBI" id="CHEBI:60344"/>
        <label>b562</label>
    </ligand>
    <ligandPart>
        <name>Fe</name>
        <dbReference type="ChEBI" id="CHEBI:18248"/>
    </ligandPart>
</feature>
<feature type="transmembrane region" description="Helical" evidence="20">
    <location>
        <begin position="146"/>
        <end position="167"/>
    </location>
</feature>
<dbReference type="InterPro" id="IPR005797">
    <property type="entry name" value="Cyt_b/b6_N"/>
</dbReference>
<dbReference type="GO" id="GO:0008121">
    <property type="term" value="F:quinol-cytochrome-c reductase activity"/>
    <property type="evidence" value="ECO:0007669"/>
    <property type="project" value="InterPro"/>
</dbReference>
<comment type="function">
    <text evidence="1 20">Component of the ubiquinol-cytochrome c reductase complex (complex III or cytochrome b-c1 complex) that is part of the mitochondrial respiratory chain. The b-c1 complex mediates electron transfer from ubiquinol to cytochrome c. Contributes to the generation of a proton gradient across the mitochondrial membrane that is then used for ATP synthesis.</text>
</comment>
<keyword evidence="10" id="KW-0999">Mitochondrion inner membrane</keyword>
<feature type="transmembrane region" description="Helical" evidence="20">
    <location>
        <begin position="289"/>
        <end position="308"/>
    </location>
</feature>
<evidence type="ECO:0000256" key="17">
    <source>
        <dbReference type="ARBA" id="ARBA00061233"/>
    </source>
</evidence>
<keyword evidence="13 19" id="KW-0408">Iron</keyword>
<protein>
    <recommendedName>
        <fullName evidence="4 20">Cytochrome b</fullName>
    </recommendedName>
</protein>
<keyword evidence="7 20" id="KW-0679">Respiratory chain</keyword>
<evidence type="ECO:0000256" key="6">
    <source>
        <dbReference type="ARBA" id="ARBA00022617"/>
    </source>
</evidence>
<feature type="transmembrane region" description="Helical" evidence="20">
    <location>
        <begin position="31"/>
        <end position="52"/>
    </location>
</feature>
<evidence type="ECO:0000256" key="11">
    <source>
        <dbReference type="ARBA" id="ARBA00022982"/>
    </source>
</evidence>
<feature type="transmembrane region" description="Helical" evidence="20">
    <location>
        <begin position="179"/>
        <end position="201"/>
    </location>
</feature>
<keyword evidence="15 20" id="KW-0496">Mitochondrion</keyword>
<comment type="cofactor">
    <cofactor evidence="20">
        <name>heme b</name>
        <dbReference type="ChEBI" id="CHEBI:60344"/>
    </cofactor>
    <text evidence="20">Binds 2 heme groups non-covalently.</text>
</comment>
<dbReference type="Pfam" id="PF00033">
    <property type="entry name" value="Cytochrome_B"/>
    <property type="match status" value="1"/>
</dbReference>
<dbReference type="InterPro" id="IPR027387">
    <property type="entry name" value="Cytb/b6-like_sf"/>
</dbReference>
<dbReference type="GO" id="GO:0046872">
    <property type="term" value="F:metal ion binding"/>
    <property type="evidence" value="ECO:0007669"/>
    <property type="project" value="UniProtKB-UniRule"/>
</dbReference>
<feature type="transmembrane region" description="Helical" evidence="20">
    <location>
        <begin position="88"/>
        <end position="106"/>
    </location>
</feature>
<dbReference type="GO" id="GO:0016491">
    <property type="term" value="F:oxidoreductase activity"/>
    <property type="evidence" value="ECO:0007669"/>
    <property type="project" value="UniProtKB-UniRule"/>
</dbReference>
<dbReference type="Gene3D" id="1.20.810.10">
    <property type="entry name" value="Cytochrome Bc1 Complex, Chain C"/>
    <property type="match status" value="1"/>
</dbReference>
<keyword evidence="16 20" id="KW-0472">Membrane</keyword>
<keyword evidence="5 20" id="KW-0813">Transport</keyword>
<evidence type="ECO:0000256" key="18">
    <source>
        <dbReference type="PIRSR" id="PIRSR038885-1"/>
    </source>
</evidence>
<comment type="cofactor">
    <cofactor evidence="19">
        <name>heme</name>
        <dbReference type="ChEBI" id="CHEBI:30413"/>
    </cofactor>
    <text evidence="19">Binds 2 heme groups non-covalently.</text>
</comment>
<dbReference type="PANTHER" id="PTHR19271:SF16">
    <property type="entry name" value="CYTOCHROME B"/>
    <property type="match status" value="1"/>
</dbReference>
<evidence type="ECO:0000256" key="1">
    <source>
        <dbReference type="ARBA" id="ARBA00002566"/>
    </source>
</evidence>
<evidence type="ECO:0000313" key="24">
    <source>
        <dbReference type="EMBL" id="BAF43991.1"/>
    </source>
</evidence>
<comment type="subcellular location">
    <subcellularLocation>
        <location evidence="2">Mitochondrion inner membrane</location>
        <topology evidence="2">Multi-pass membrane protein</topology>
    </subcellularLocation>
</comment>
<feature type="binding site" evidence="18">
    <location>
        <position position="202"/>
    </location>
    <ligand>
        <name>a ubiquinone</name>
        <dbReference type="ChEBI" id="CHEBI:16389"/>
    </ligand>
</feature>
<gene>
    <name evidence="24" type="primary">cytb</name>
</gene>
<feature type="transmembrane region" description="Helical" evidence="20">
    <location>
        <begin position="320"/>
        <end position="340"/>
    </location>
</feature>
<dbReference type="SUPFAM" id="SSF81342">
    <property type="entry name" value="Transmembrane di-heme cytochromes"/>
    <property type="match status" value="1"/>
</dbReference>
<dbReference type="Pfam" id="PF00032">
    <property type="entry name" value="Cytochrom_B_C"/>
    <property type="match status" value="1"/>
</dbReference>
<keyword evidence="11 20" id="KW-0249">Electron transport</keyword>
<evidence type="ECO:0000259" key="21">
    <source>
        <dbReference type="PROSITE" id="PS51002"/>
    </source>
</evidence>
<dbReference type="PROSITE" id="PS51002">
    <property type="entry name" value="CYTB_NTER"/>
    <property type="match status" value="1"/>
</dbReference>
<dbReference type="PROSITE" id="PS51003">
    <property type="entry name" value="CYTB_CTER"/>
    <property type="match status" value="1"/>
</dbReference>
<keyword evidence="8 20" id="KW-0812">Transmembrane</keyword>
<dbReference type="PIRSF" id="PIRSF038885">
    <property type="entry name" value="COB"/>
    <property type="match status" value="1"/>
</dbReference>
<evidence type="ECO:0000256" key="14">
    <source>
        <dbReference type="ARBA" id="ARBA00023075"/>
    </source>
</evidence>
<dbReference type="AlphaFoldDB" id="A1IGI1"/>
<dbReference type="SUPFAM" id="SSF81648">
    <property type="entry name" value="a domain/subunit of cytochrome bc1 complex (Ubiquinol-cytochrome c reductase)"/>
    <property type="match status" value="1"/>
</dbReference>
<dbReference type="GO" id="GO:0006122">
    <property type="term" value="P:mitochondrial electron transport, ubiquinol to cytochrome c"/>
    <property type="evidence" value="ECO:0007669"/>
    <property type="project" value="TreeGrafter"/>
</dbReference>
<dbReference type="FunFam" id="1.20.810.10:FF:000002">
    <property type="entry name" value="Cytochrome b"/>
    <property type="match status" value="1"/>
</dbReference>
<feature type="binding site" description="axial binding residue" evidence="19">
    <location>
        <position position="98"/>
    </location>
    <ligand>
        <name>heme b</name>
        <dbReference type="ChEBI" id="CHEBI:60344"/>
        <label>b566</label>
    </ligand>
    <ligandPart>
        <name>Fe</name>
        <dbReference type="ChEBI" id="CHEBI:18248"/>
    </ligandPart>
</feature>
<evidence type="ECO:0000256" key="12">
    <source>
        <dbReference type="ARBA" id="ARBA00022989"/>
    </source>
</evidence>
<dbReference type="EMBL" id="AB162908">
    <property type="protein sequence ID" value="BAF43991.1"/>
    <property type="molecule type" value="Genomic_DNA"/>
</dbReference>
<feature type="transmembrane region" description="Helical" evidence="20">
    <location>
        <begin position="346"/>
        <end position="370"/>
    </location>
</feature>
<feature type="transmembrane region" description="Helical" evidence="20">
    <location>
        <begin position="230"/>
        <end position="251"/>
    </location>
</feature>
<reference evidence="24" key="1">
    <citation type="journal article" date="2007" name="Gene">
        <title>Mitochondrial genomes from major lizard families suggest their phylogenetic relationships and ancient radiations.</title>
        <authorList>
            <person name="Kumazawa Y."/>
        </authorList>
    </citation>
    <scope>NUCLEOTIDE SEQUENCE</scope>
</reference>
<evidence type="ECO:0000256" key="20">
    <source>
        <dbReference type="RuleBase" id="RU362117"/>
    </source>
</evidence>
<comment type="subunit">
    <text evidence="3">The cytochrome bc1 complex contains 3 respiratory subunits (MT-CYB, CYC1 and UQCRFS1), 2 core proteins (UQCRC1 and UQCRC2) and probably 6 low-molecular weight proteins.</text>
</comment>